<dbReference type="SMART" id="SM00858">
    <property type="entry name" value="SAF"/>
    <property type="match status" value="1"/>
</dbReference>
<dbReference type="Gene3D" id="3.20.20.70">
    <property type="entry name" value="Aldolase class I"/>
    <property type="match status" value="1"/>
</dbReference>
<dbReference type="SUPFAM" id="SSF51569">
    <property type="entry name" value="Aldolase"/>
    <property type="match status" value="1"/>
</dbReference>
<dbReference type="InterPro" id="IPR013974">
    <property type="entry name" value="SAF"/>
</dbReference>
<dbReference type="InterPro" id="IPR036732">
    <property type="entry name" value="AFP_Neu5c_C_sf"/>
</dbReference>
<dbReference type="InterPro" id="IPR013132">
    <property type="entry name" value="PseI/NeuA/B-like_N"/>
</dbReference>
<dbReference type="Pfam" id="PF03102">
    <property type="entry name" value="NeuB"/>
    <property type="match status" value="1"/>
</dbReference>
<evidence type="ECO:0000313" key="2">
    <source>
        <dbReference type="EMBL" id="GAK44776.1"/>
    </source>
</evidence>
<dbReference type="SUPFAM" id="SSF51269">
    <property type="entry name" value="AFP III-like domain"/>
    <property type="match status" value="1"/>
</dbReference>
<dbReference type="NCBIfam" id="TIGR03569">
    <property type="entry name" value="NeuB_NnaB"/>
    <property type="match status" value="1"/>
</dbReference>
<dbReference type="CDD" id="cd11615">
    <property type="entry name" value="SAF_NeuB_like"/>
    <property type="match status" value="1"/>
</dbReference>
<name>A0A081B9Q8_9HYPH</name>
<dbReference type="RefSeq" id="WP_045444639.1">
    <property type="nucleotide sequence ID" value="NZ_BBIO01000005.1"/>
</dbReference>
<dbReference type="InterPro" id="IPR057736">
    <property type="entry name" value="SAF_PseI/NeuA/NeuB"/>
</dbReference>
<reference evidence="2 3" key="1">
    <citation type="submission" date="2014-07" db="EMBL/GenBank/DDBJ databases">
        <title>Tepidicaulis marinum gen. nov., sp. nov., a novel marine bacterium denitrifying nitrate to nitrous oxide strictly under microaerobic conditions.</title>
        <authorList>
            <person name="Takeuchi M."/>
            <person name="Yamagishi T."/>
            <person name="Kamagata Y."/>
            <person name="Oshima K."/>
            <person name="Hattori M."/>
            <person name="Katayama T."/>
            <person name="Hanada S."/>
            <person name="Tamaki H."/>
            <person name="Marumo K."/>
            <person name="Maeda H."/>
            <person name="Nedachi M."/>
            <person name="Iwasaki W."/>
            <person name="Suwa Y."/>
            <person name="Sakata S."/>
        </authorList>
    </citation>
    <scope>NUCLEOTIDE SEQUENCE [LARGE SCALE GENOMIC DNA]</scope>
    <source>
        <strain evidence="2 3">MA2</strain>
    </source>
</reference>
<dbReference type="PROSITE" id="PS50844">
    <property type="entry name" value="AFP_LIKE"/>
    <property type="match status" value="1"/>
</dbReference>
<dbReference type="Pfam" id="PF08666">
    <property type="entry name" value="SAF"/>
    <property type="match status" value="1"/>
</dbReference>
<gene>
    <name evidence="2" type="ORF">M2A_1275</name>
</gene>
<dbReference type="PANTHER" id="PTHR42966">
    <property type="entry name" value="N-ACETYLNEURAMINATE SYNTHASE"/>
    <property type="match status" value="1"/>
</dbReference>
<feature type="domain" description="AFP-like" evidence="1">
    <location>
        <begin position="308"/>
        <end position="360"/>
    </location>
</feature>
<dbReference type="GO" id="GO:0047444">
    <property type="term" value="F:N-acylneuraminate-9-phosphate synthase activity"/>
    <property type="evidence" value="ECO:0007669"/>
    <property type="project" value="TreeGrafter"/>
</dbReference>
<evidence type="ECO:0000313" key="3">
    <source>
        <dbReference type="Proteomes" id="UP000028702"/>
    </source>
</evidence>
<dbReference type="Gene3D" id="3.90.1210.10">
    <property type="entry name" value="Antifreeze-like/N-acetylneuraminic acid synthase C-terminal domain"/>
    <property type="match status" value="1"/>
</dbReference>
<dbReference type="AlphaFoldDB" id="A0A081B9Q8"/>
<dbReference type="eggNOG" id="COG2089">
    <property type="taxonomic scope" value="Bacteria"/>
</dbReference>
<dbReference type="GO" id="GO:0016051">
    <property type="term" value="P:carbohydrate biosynthetic process"/>
    <property type="evidence" value="ECO:0007669"/>
    <property type="project" value="InterPro"/>
</dbReference>
<dbReference type="PANTHER" id="PTHR42966:SF1">
    <property type="entry name" value="SIALIC ACID SYNTHASE"/>
    <property type="match status" value="1"/>
</dbReference>
<evidence type="ECO:0000259" key="1">
    <source>
        <dbReference type="PROSITE" id="PS50844"/>
    </source>
</evidence>
<keyword evidence="3" id="KW-1185">Reference proteome</keyword>
<sequence length="360" mass="38095">MSKPPYVEIIAEAGVNHNGSLERALKLVDVAADAGADVIKFQTFSADAIATKAAPKAAYQKLETGKAQSQYEMLKALELDEAAHRTLITRCAERGIEFLSTPFDFPSLDLLANRLELARLKIGSGELTNAPLLLAIARTRRPVILSTGMARLEEIEAALGVLAFGYGEGGVPSKSAFQAAYKSGAGQRALRANVTLLHCTSAYPAPDGEINLKAMDTLRQKFGLPVGFSDHSVGIDIPIAAAALGAAMIEKHFTLDKTLPGPDHKASIEPDGLRALVSGVRRVSAALGDGIKEPRGVETETADVARKSLVAARPIAKGELFTEENLTVKRPGTGLSPLAFWSLLGKPAPRAFAPDELIGL</sequence>
<dbReference type="STRING" id="1333998.M2A_1275"/>
<dbReference type="InterPro" id="IPR013785">
    <property type="entry name" value="Aldolase_TIM"/>
</dbReference>
<dbReference type="EMBL" id="BBIO01000005">
    <property type="protein sequence ID" value="GAK44776.1"/>
    <property type="molecule type" value="Genomic_DNA"/>
</dbReference>
<proteinExistence type="predicted"/>
<accession>A0A081B9Q8</accession>
<comment type="caution">
    <text evidence="2">The sequence shown here is derived from an EMBL/GenBank/DDBJ whole genome shotgun (WGS) entry which is preliminary data.</text>
</comment>
<dbReference type="InterPro" id="IPR006190">
    <property type="entry name" value="SAF_AFP_Neu5Ac"/>
</dbReference>
<dbReference type="InterPro" id="IPR051690">
    <property type="entry name" value="PseI-like"/>
</dbReference>
<protein>
    <submittedName>
        <fullName evidence="2">N-acetylneuraminate synthase</fullName>
    </submittedName>
</protein>
<organism evidence="2 3">
    <name type="scientific">Tepidicaulis marinus</name>
    <dbReference type="NCBI Taxonomy" id="1333998"/>
    <lineage>
        <taxon>Bacteria</taxon>
        <taxon>Pseudomonadati</taxon>
        <taxon>Pseudomonadota</taxon>
        <taxon>Alphaproteobacteria</taxon>
        <taxon>Hyphomicrobiales</taxon>
        <taxon>Parvibaculaceae</taxon>
        <taxon>Tepidicaulis</taxon>
    </lineage>
</organism>
<dbReference type="Proteomes" id="UP000028702">
    <property type="component" value="Unassembled WGS sequence"/>
</dbReference>
<dbReference type="InterPro" id="IPR020007">
    <property type="entry name" value="NeuB/NeuA"/>
</dbReference>